<dbReference type="InterPro" id="IPR043131">
    <property type="entry name" value="BCAT-like_N"/>
</dbReference>
<keyword evidence="10" id="KW-1185">Reference proteome</keyword>
<evidence type="ECO:0000256" key="2">
    <source>
        <dbReference type="ARBA" id="ARBA00009320"/>
    </source>
</evidence>
<name>A0A7G5IM74_9SPHN</name>
<dbReference type="Pfam" id="PF00425">
    <property type="entry name" value="Chorismate_bind"/>
    <property type="match status" value="1"/>
</dbReference>
<dbReference type="Proteomes" id="UP000515292">
    <property type="component" value="Chromosome"/>
</dbReference>
<evidence type="ECO:0000256" key="1">
    <source>
        <dbReference type="ARBA" id="ARBA00001933"/>
    </source>
</evidence>
<feature type="region of interest" description="Disordered" evidence="7">
    <location>
        <begin position="404"/>
        <end position="426"/>
    </location>
</feature>
<dbReference type="PANTHER" id="PTHR11236">
    <property type="entry name" value="AMINOBENZOATE/ANTHRANILATE SYNTHASE"/>
    <property type="match status" value="1"/>
</dbReference>
<dbReference type="InterPro" id="IPR005801">
    <property type="entry name" value="ADC_synthase"/>
</dbReference>
<proteinExistence type="inferred from homology"/>
<dbReference type="InterPro" id="IPR019999">
    <property type="entry name" value="Anth_synth_I-like"/>
</dbReference>
<feature type="region of interest" description="Disordered" evidence="7">
    <location>
        <begin position="17"/>
        <end position="50"/>
    </location>
</feature>
<keyword evidence="4 6" id="KW-0663">Pyridoxal phosphate</keyword>
<protein>
    <recommendedName>
        <fullName evidence="3">Probable branched-chain-amino-acid aminotransferase</fullName>
    </recommendedName>
</protein>
<dbReference type="InterPro" id="IPR018300">
    <property type="entry name" value="Aminotrans_IV_CS"/>
</dbReference>
<dbReference type="PROSITE" id="PS00770">
    <property type="entry name" value="AA_TRANSFER_CLASS_4"/>
    <property type="match status" value="1"/>
</dbReference>
<dbReference type="SUPFAM" id="SSF56322">
    <property type="entry name" value="ADC synthase"/>
    <property type="match status" value="1"/>
</dbReference>
<evidence type="ECO:0000256" key="7">
    <source>
        <dbReference type="SAM" id="MobiDB-lite"/>
    </source>
</evidence>
<sequence length="590" mass="63049">MRAALAKGAHLAGHLAYEAGTPLNSPPSRVSPPSREAEKGGAGGGCERSEPAAPQPLLWFGTFPPPATVDAPQLLAPFNTPTHIGPALPGITQAQHAAAVARIQALIAAGDIYQANLTFQASVAVAGHPLALYARLREQARAPYAALVHTGEHWLLSLSPELFFRAENRRLTARPMKGTAPRSADPAQDRANATALHADPKNRAENLMITDLLRNDFSRVARDVAVPDLFALETYPSLHTMTSTITATLNPGQTALDALIALFPCGSVTGAPKIRAMQIIAETERHPRNAYCGSIGWLAPNGDAAFNVAIRTLQMKQGSTHATLGLGGGIVADSDAAQEWAECLTKARFLRPQRPNHLIETLRVENGIPQRLSRHLTRLTHSAARFAFPCDPHVLKGEIAKLLPHPAQRREGEATRASEREGASPYPPQRLRILLSASGHFTLHLSPAPPTPTEPVAVALTPLPVAPDDWRLAHKTSDRAFYDDARRAAGTFETLFVRPDGQLTEGSFTNLFVPRNGLLLTPPASAGLLPGILREELIATGQAVEHPLTAADLTQPFFIGNSLRGLLPAHLAPARPFGRASAVDATQQPA</sequence>
<accession>A0A7G5IM74</accession>
<dbReference type="InterPro" id="IPR043132">
    <property type="entry name" value="BCAT-like_C"/>
</dbReference>
<dbReference type="SUPFAM" id="SSF56752">
    <property type="entry name" value="D-aminoacid aminotransferase-like PLP-dependent enzymes"/>
    <property type="match status" value="1"/>
</dbReference>
<evidence type="ECO:0000256" key="5">
    <source>
        <dbReference type="RuleBase" id="RU004106"/>
    </source>
</evidence>
<comment type="cofactor">
    <cofactor evidence="1 6">
        <name>pyridoxal 5'-phosphate</name>
        <dbReference type="ChEBI" id="CHEBI:597326"/>
    </cofactor>
</comment>
<comment type="similarity">
    <text evidence="2 5">Belongs to the class-IV pyridoxal-phosphate-dependent aminotransferase family.</text>
</comment>
<dbReference type="PANTHER" id="PTHR11236:SF50">
    <property type="entry name" value="AMINODEOXYCHORISMATE SYNTHASE COMPONENT 1"/>
    <property type="match status" value="1"/>
</dbReference>
<evidence type="ECO:0000259" key="8">
    <source>
        <dbReference type="Pfam" id="PF00425"/>
    </source>
</evidence>
<evidence type="ECO:0000256" key="4">
    <source>
        <dbReference type="ARBA" id="ARBA00022898"/>
    </source>
</evidence>
<dbReference type="InterPro" id="IPR036038">
    <property type="entry name" value="Aminotransferase-like"/>
</dbReference>
<dbReference type="GO" id="GO:0009396">
    <property type="term" value="P:folic acid-containing compound biosynthetic process"/>
    <property type="evidence" value="ECO:0007669"/>
    <property type="project" value="InterPro"/>
</dbReference>
<dbReference type="Gene3D" id="3.30.470.10">
    <property type="match status" value="1"/>
</dbReference>
<keyword evidence="9" id="KW-0808">Transferase</keyword>
<dbReference type="GO" id="GO:0000162">
    <property type="term" value="P:L-tryptophan biosynthetic process"/>
    <property type="evidence" value="ECO:0007669"/>
    <property type="project" value="TreeGrafter"/>
</dbReference>
<evidence type="ECO:0000256" key="3">
    <source>
        <dbReference type="ARBA" id="ARBA00014472"/>
    </source>
</evidence>
<dbReference type="KEGG" id="sand:H3309_01120"/>
<evidence type="ECO:0000313" key="9">
    <source>
        <dbReference type="EMBL" id="QMW24466.1"/>
    </source>
</evidence>
<reference evidence="9 10" key="1">
    <citation type="submission" date="2020-07" db="EMBL/GenBank/DDBJ databases">
        <title>Complete genome sequence for Sandaracinobacter sp. M6.</title>
        <authorList>
            <person name="Tang Y."/>
            <person name="Liu Q."/>
            <person name="Guo Z."/>
            <person name="Lei P."/>
            <person name="Huang B."/>
        </authorList>
    </citation>
    <scope>NUCLEOTIDE SEQUENCE [LARGE SCALE GENOMIC DNA]</scope>
    <source>
        <strain evidence="9 10">M6</strain>
    </source>
</reference>
<dbReference type="InterPro" id="IPR015890">
    <property type="entry name" value="Chorismate_C"/>
</dbReference>
<dbReference type="EMBL" id="CP059851">
    <property type="protein sequence ID" value="QMW24466.1"/>
    <property type="molecule type" value="Genomic_DNA"/>
</dbReference>
<keyword evidence="9" id="KW-0032">Aminotransferase</keyword>
<dbReference type="AlphaFoldDB" id="A0A7G5IM74"/>
<dbReference type="Gene3D" id="3.60.120.10">
    <property type="entry name" value="Anthranilate synthase"/>
    <property type="match status" value="1"/>
</dbReference>
<feature type="compositionally biased region" description="Basic and acidic residues" evidence="7">
    <location>
        <begin position="408"/>
        <end position="422"/>
    </location>
</feature>
<dbReference type="InterPro" id="IPR001544">
    <property type="entry name" value="Aminotrans_IV"/>
</dbReference>
<dbReference type="GO" id="GO:0046820">
    <property type="term" value="F:4-amino-4-deoxychorismate synthase activity"/>
    <property type="evidence" value="ECO:0007669"/>
    <property type="project" value="TreeGrafter"/>
</dbReference>
<evidence type="ECO:0000256" key="6">
    <source>
        <dbReference type="RuleBase" id="RU004516"/>
    </source>
</evidence>
<dbReference type="PRINTS" id="PR00095">
    <property type="entry name" value="ANTSNTHASEI"/>
</dbReference>
<dbReference type="Pfam" id="PF01063">
    <property type="entry name" value="Aminotran_4"/>
    <property type="match status" value="1"/>
</dbReference>
<dbReference type="InterPro" id="IPR005802">
    <property type="entry name" value="ADC_synth_comp_1"/>
</dbReference>
<evidence type="ECO:0000313" key="10">
    <source>
        <dbReference type="Proteomes" id="UP000515292"/>
    </source>
</evidence>
<organism evidence="9 10">
    <name type="scientific">Sandaracinobacteroides saxicola</name>
    <dbReference type="NCBI Taxonomy" id="2759707"/>
    <lineage>
        <taxon>Bacteria</taxon>
        <taxon>Pseudomonadati</taxon>
        <taxon>Pseudomonadota</taxon>
        <taxon>Alphaproteobacteria</taxon>
        <taxon>Sphingomonadales</taxon>
        <taxon>Sphingosinicellaceae</taxon>
        <taxon>Sandaracinobacteroides</taxon>
    </lineage>
</organism>
<dbReference type="NCBIfam" id="TIGR00553">
    <property type="entry name" value="pabB"/>
    <property type="match status" value="1"/>
</dbReference>
<gene>
    <name evidence="9" type="primary">pabB</name>
    <name evidence="9" type="ORF">H3309_01120</name>
</gene>
<dbReference type="Gene3D" id="3.20.10.10">
    <property type="entry name" value="D-amino Acid Aminotransferase, subunit A, domain 2"/>
    <property type="match status" value="1"/>
</dbReference>
<feature type="domain" description="Chorismate-utilising enzyme C-terminal" evidence="8">
    <location>
        <begin position="93"/>
        <end position="346"/>
    </location>
</feature>